<keyword evidence="7" id="KW-0175">Coiled coil</keyword>
<sequence length="323" mass="35705">MSGKKTYLRCDVDGCKGSTAESAHRVPDDAELRQTWLRLMGYGSWDTRRARMYVCRRHFTPADFTQNPDVMQSAGFQAGRIRLKKSAVPSRFLPTDPPAQPHGKGNHTLNRGSTGQTRTIHSRQAQAPVAPQLRHFRRLAPLGVPHSMLPIFLASQPQYSQVQETTAAAASDGSDYKLPWASKCQCNCHPETSTKAVQTRTTGVWTQCTTSTQTYVTKVVNTCRCSCHCMMSTAAVQTTPFARCTSCSQTNESFLDAKTTQVDAGLQVCLDATICVTVGMQTDPKPPVVPPCRPVVKRPRGRPKGSRSRPVKGSRRRVVKRRK</sequence>
<dbReference type="InterPro" id="IPR006612">
    <property type="entry name" value="THAP_Znf"/>
</dbReference>
<keyword evidence="6" id="KW-0805">Transcription regulation</keyword>
<dbReference type="InterPro" id="IPR038441">
    <property type="entry name" value="THAP_Znf_sf"/>
</dbReference>
<dbReference type="InterPro" id="IPR026516">
    <property type="entry name" value="THAP1/10"/>
</dbReference>
<evidence type="ECO:0000256" key="8">
    <source>
        <dbReference type="ARBA" id="ARBA00023125"/>
    </source>
</evidence>
<comment type="subcellular location">
    <subcellularLocation>
        <location evidence="1">Nucleus</location>
        <location evidence="1">Nucleoplasm</location>
    </subcellularLocation>
</comment>
<proteinExistence type="inferred from homology"/>
<comment type="similarity">
    <text evidence="2">Belongs to the THAP1 family.</text>
</comment>
<evidence type="ECO:0000256" key="2">
    <source>
        <dbReference type="ARBA" id="ARBA00006177"/>
    </source>
</evidence>
<evidence type="ECO:0000313" key="15">
    <source>
        <dbReference type="EMBL" id="JAP82744.1"/>
    </source>
</evidence>
<evidence type="ECO:0000256" key="1">
    <source>
        <dbReference type="ARBA" id="ARBA00004642"/>
    </source>
</evidence>
<accession>A0A131YU59</accession>
<feature type="region of interest" description="Disordered" evidence="13">
    <location>
        <begin position="95"/>
        <end position="132"/>
    </location>
</feature>
<evidence type="ECO:0000256" key="11">
    <source>
        <dbReference type="ARBA" id="ARBA00023306"/>
    </source>
</evidence>
<keyword evidence="4 12" id="KW-0863">Zinc-finger</keyword>
<dbReference type="Pfam" id="PF05485">
    <property type="entry name" value="THAP"/>
    <property type="match status" value="1"/>
</dbReference>
<evidence type="ECO:0000256" key="5">
    <source>
        <dbReference type="ARBA" id="ARBA00022833"/>
    </source>
</evidence>
<reference evidence="15" key="1">
    <citation type="journal article" date="2016" name="Ticks Tick Borne Dis.">
        <title>De novo assembly and annotation of the salivary gland transcriptome of Rhipicephalus appendiculatus male and female ticks during blood feeding.</title>
        <authorList>
            <person name="de Castro M.H."/>
            <person name="de Klerk D."/>
            <person name="Pienaar R."/>
            <person name="Latif A.A."/>
            <person name="Rees D.J."/>
            <person name="Mans B.J."/>
        </authorList>
    </citation>
    <scope>NUCLEOTIDE SEQUENCE</scope>
    <source>
        <tissue evidence="15">Salivary glands</tissue>
    </source>
</reference>
<dbReference type="GO" id="GO:0043565">
    <property type="term" value="F:sequence-specific DNA binding"/>
    <property type="evidence" value="ECO:0007669"/>
    <property type="project" value="InterPro"/>
</dbReference>
<feature type="compositionally biased region" description="Polar residues" evidence="13">
    <location>
        <begin position="107"/>
        <end position="125"/>
    </location>
</feature>
<evidence type="ECO:0000256" key="12">
    <source>
        <dbReference type="PROSITE-ProRule" id="PRU00309"/>
    </source>
</evidence>
<evidence type="ECO:0000259" key="14">
    <source>
        <dbReference type="PROSITE" id="PS50950"/>
    </source>
</evidence>
<evidence type="ECO:0000256" key="6">
    <source>
        <dbReference type="ARBA" id="ARBA00023015"/>
    </source>
</evidence>
<dbReference type="EMBL" id="GEDV01005813">
    <property type="protein sequence ID" value="JAP82744.1"/>
    <property type="molecule type" value="Transcribed_RNA"/>
</dbReference>
<keyword evidence="9" id="KW-0804">Transcription</keyword>
<dbReference type="SUPFAM" id="SSF57716">
    <property type="entry name" value="Glucocorticoid receptor-like (DNA-binding domain)"/>
    <property type="match status" value="1"/>
</dbReference>
<dbReference type="PROSITE" id="PS50950">
    <property type="entry name" value="ZF_THAP"/>
    <property type="match status" value="1"/>
</dbReference>
<keyword evidence="10" id="KW-0539">Nucleus</keyword>
<evidence type="ECO:0000256" key="4">
    <source>
        <dbReference type="ARBA" id="ARBA00022771"/>
    </source>
</evidence>
<keyword evidence="5" id="KW-0862">Zinc</keyword>
<dbReference type="Gene3D" id="6.20.210.20">
    <property type="entry name" value="THAP domain"/>
    <property type="match status" value="1"/>
</dbReference>
<dbReference type="SMART" id="SM00692">
    <property type="entry name" value="DM3"/>
    <property type="match status" value="1"/>
</dbReference>
<feature type="compositionally biased region" description="Basic residues" evidence="13">
    <location>
        <begin position="295"/>
        <end position="323"/>
    </location>
</feature>
<protein>
    <recommendedName>
        <fullName evidence="14">THAP-type domain-containing protein</fullName>
    </recommendedName>
</protein>
<evidence type="ECO:0000256" key="13">
    <source>
        <dbReference type="SAM" id="MobiDB-lite"/>
    </source>
</evidence>
<evidence type="ECO:0000256" key="9">
    <source>
        <dbReference type="ARBA" id="ARBA00023163"/>
    </source>
</evidence>
<dbReference type="PANTHER" id="PTHR46600:SF1">
    <property type="entry name" value="THAP DOMAIN-CONTAINING PROTEIN 1"/>
    <property type="match status" value="1"/>
</dbReference>
<dbReference type="GO" id="GO:0008270">
    <property type="term" value="F:zinc ion binding"/>
    <property type="evidence" value="ECO:0007669"/>
    <property type="project" value="UniProtKB-KW"/>
</dbReference>
<feature type="region of interest" description="Disordered" evidence="13">
    <location>
        <begin position="286"/>
        <end position="323"/>
    </location>
</feature>
<keyword evidence="3" id="KW-0479">Metal-binding</keyword>
<dbReference type="AlphaFoldDB" id="A0A131YU59"/>
<name>A0A131YU59_RHIAP</name>
<evidence type="ECO:0000256" key="3">
    <source>
        <dbReference type="ARBA" id="ARBA00022723"/>
    </source>
</evidence>
<dbReference type="GO" id="GO:0005654">
    <property type="term" value="C:nucleoplasm"/>
    <property type="evidence" value="ECO:0007669"/>
    <property type="project" value="UniProtKB-SubCell"/>
</dbReference>
<dbReference type="SMART" id="SM00980">
    <property type="entry name" value="THAP"/>
    <property type="match status" value="1"/>
</dbReference>
<dbReference type="PANTHER" id="PTHR46600">
    <property type="entry name" value="THAP DOMAIN-CONTAINING"/>
    <property type="match status" value="1"/>
</dbReference>
<keyword evidence="11" id="KW-0131">Cell cycle</keyword>
<keyword evidence="8 12" id="KW-0238">DNA-binding</keyword>
<organism evidence="15">
    <name type="scientific">Rhipicephalus appendiculatus</name>
    <name type="common">Brown ear tick</name>
    <dbReference type="NCBI Taxonomy" id="34631"/>
    <lineage>
        <taxon>Eukaryota</taxon>
        <taxon>Metazoa</taxon>
        <taxon>Ecdysozoa</taxon>
        <taxon>Arthropoda</taxon>
        <taxon>Chelicerata</taxon>
        <taxon>Arachnida</taxon>
        <taxon>Acari</taxon>
        <taxon>Parasitiformes</taxon>
        <taxon>Ixodida</taxon>
        <taxon>Ixodoidea</taxon>
        <taxon>Ixodidae</taxon>
        <taxon>Rhipicephalinae</taxon>
        <taxon>Rhipicephalus</taxon>
        <taxon>Rhipicephalus</taxon>
    </lineage>
</organism>
<feature type="domain" description="THAP-type" evidence="14">
    <location>
        <begin position="1"/>
        <end position="92"/>
    </location>
</feature>
<evidence type="ECO:0000256" key="10">
    <source>
        <dbReference type="ARBA" id="ARBA00023242"/>
    </source>
</evidence>
<evidence type="ECO:0000256" key="7">
    <source>
        <dbReference type="ARBA" id="ARBA00023054"/>
    </source>
</evidence>